<feature type="compositionally biased region" description="Pro residues" evidence="5">
    <location>
        <begin position="483"/>
        <end position="492"/>
    </location>
</feature>
<dbReference type="Gene3D" id="3.40.50.300">
    <property type="entry name" value="P-loop containing nucleotide triphosphate hydrolases"/>
    <property type="match status" value="1"/>
</dbReference>
<dbReference type="InParanoid" id="A0A0G4GAB6"/>
<dbReference type="InterPro" id="IPR050305">
    <property type="entry name" value="Small_GTPase_Rab"/>
</dbReference>
<evidence type="ECO:0000313" key="7">
    <source>
        <dbReference type="EMBL" id="CEM25894.1"/>
    </source>
</evidence>
<sequence>MNPEYDYLFKVLLIGDSGVGKSCLLLRFADDIYTDSCISTIGVDFKIRTIELDGKTVKLQIWDTAGQERFRTITSSYYRGAHGIIIVYDVTDKESFLNVKNWIAENDKYATENVNKLLVGNKCDLASKKVVSYDEGKELADQLGISFLETSAKKSHNVEQAFSIVAGEIKLRMQATGAQQPRPAADQRLLPEPSHDTSEQDVDLTAPPIFDVIKPHELEFEAGFDNVLGSGAIGTVLKAKWKGRAVAAKRLDKASIEDAKKEIHVLSRVRHPRLITFFGIVPGSGTKAIIVIEYCIGGQVDEYLERLAKDGRLDDSIRQKLAVQVCEGVVALHAHQIVHRDLKAANILVDAKGNIKITDFGLARFVQGTSIASTLGAGSPGYMPLETYDPNVRPNFATDIWALGCVEVEILGGKRPFAAELSGLNSQQAAEQAKRLLEQGVKPEVPTGKLFPPHVRQVLQRCFEKDRSKRPTAKEVLDALTAPPRPVTPNPRPTGGNESNTITLPGKPTPKTTPNSASPSAAPASGGGFLIRFTDGQGRERIVSISAGELGSDDDDDDDTK</sequence>
<dbReference type="GO" id="GO:0005524">
    <property type="term" value="F:ATP binding"/>
    <property type="evidence" value="ECO:0007669"/>
    <property type="project" value="InterPro"/>
</dbReference>
<keyword evidence="2" id="KW-0547">Nucleotide-binding</keyword>
<feature type="compositionally biased region" description="Basic and acidic residues" evidence="5">
    <location>
        <begin position="463"/>
        <end position="477"/>
    </location>
</feature>
<dbReference type="PROSITE" id="PS51419">
    <property type="entry name" value="RAB"/>
    <property type="match status" value="1"/>
</dbReference>
<dbReference type="InterPro" id="IPR008271">
    <property type="entry name" value="Ser/Thr_kinase_AS"/>
</dbReference>
<dbReference type="PRINTS" id="PR00449">
    <property type="entry name" value="RASTRNSFRMNG"/>
</dbReference>
<name>A0A0G4GAB6_VITBC</name>
<dbReference type="Pfam" id="PF00071">
    <property type="entry name" value="Ras"/>
    <property type="match status" value="1"/>
</dbReference>
<dbReference type="SMART" id="SM00176">
    <property type="entry name" value="RAN"/>
    <property type="match status" value="1"/>
</dbReference>
<dbReference type="Pfam" id="PF00069">
    <property type="entry name" value="Pkinase"/>
    <property type="match status" value="1"/>
</dbReference>
<dbReference type="InterPro" id="IPR001806">
    <property type="entry name" value="Small_GTPase"/>
</dbReference>
<keyword evidence="8" id="KW-1185">Reference proteome</keyword>
<dbReference type="Gene3D" id="3.30.200.20">
    <property type="entry name" value="Phosphorylase Kinase, domain 1"/>
    <property type="match status" value="1"/>
</dbReference>
<evidence type="ECO:0000256" key="2">
    <source>
        <dbReference type="ARBA" id="ARBA00022741"/>
    </source>
</evidence>
<dbReference type="SMART" id="SM00173">
    <property type="entry name" value="RAS"/>
    <property type="match status" value="1"/>
</dbReference>
<keyword evidence="3" id="KW-0342">GTP-binding</keyword>
<organism evidence="7 8">
    <name type="scientific">Vitrella brassicaformis (strain CCMP3155)</name>
    <dbReference type="NCBI Taxonomy" id="1169540"/>
    <lineage>
        <taxon>Eukaryota</taxon>
        <taxon>Sar</taxon>
        <taxon>Alveolata</taxon>
        <taxon>Colpodellida</taxon>
        <taxon>Vitrellaceae</taxon>
        <taxon>Vitrella</taxon>
    </lineage>
</organism>
<feature type="compositionally biased region" description="Low complexity" evidence="5">
    <location>
        <begin position="493"/>
        <end position="524"/>
    </location>
</feature>
<dbReference type="VEuPathDB" id="CryptoDB:Vbra_2662"/>
<evidence type="ECO:0000313" key="8">
    <source>
        <dbReference type="Proteomes" id="UP000041254"/>
    </source>
</evidence>
<dbReference type="CDD" id="cd01869">
    <property type="entry name" value="Rab1_Ypt1"/>
    <property type="match status" value="1"/>
</dbReference>
<dbReference type="OrthoDB" id="9989112at2759"/>
<dbReference type="PROSITE" id="PS51420">
    <property type="entry name" value="RHO"/>
    <property type="match status" value="1"/>
</dbReference>
<proteinExistence type="inferred from homology"/>
<protein>
    <recommendedName>
        <fullName evidence="6">Protein kinase domain-containing protein</fullName>
    </recommendedName>
</protein>
<feature type="region of interest" description="Disordered" evidence="5">
    <location>
        <begin position="175"/>
        <end position="202"/>
    </location>
</feature>
<dbReference type="InterPro" id="IPR005225">
    <property type="entry name" value="Small_GTP-bd"/>
</dbReference>
<dbReference type="NCBIfam" id="TIGR00231">
    <property type="entry name" value="small_GTP"/>
    <property type="match status" value="1"/>
</dbReference>
<dbReference type="GO" id="GO:0005525">
    <property type="term" value="F:GTP binding"/>
    <property type="evidence" value="ECO:0007669"/>
    <property type="project" value="UniProtKB-KW"/>
</dbReference>
<gene>
    <name evidence="7" type="ORF">Vbra_2662</name>
</gene>
<reference evidence="7 8" key="1">
    <citation type="submission" date="2014-11" db="EMBL/GenBank/DDBJ databases">
        <authorList>
            <person name="Zhu J."/>
            <person name="Qi W."/>
            <person name="Song R."/>
        </authorList>
    </citation>
    <scope>NUCLEOTIDE SEQUENCE [LARGE SCALE GENOMIC DNA]</scope>
</reference>
<dbReference type="SUPFAM" id="SSF52540">
    <property type="entry name" value="P-loop containing nucleoside triphosphate hydrolases"/>
    <property type="match status" value="1"/>
</dbReference>
<evidence type="ECO:0000256" key="4">
    <source>
        <dbReference type="ARBA" id="ARBA00023288"/>
    </source>
</evidence>
<dbReference type="Proteomes" id="UP000041254">
    <property type="component" value="Unassembled WGS sequence"/>
</dbReference>
<dbReference type="Gene3D" id="1.10.510.10">
    <property type="entry name" value="Transferase(Phosphotransferase) domain 1"/>
    <property type="match status" value="1"/>
</dbReference>
<dbReference type="OMA" id="ENDKYAT"/>
<dbReference type="InterPro" id="IPR011009">
    <property type="entry name" value="Kinase-like_dom_sf"/>
</dbReference>
<evidence type="ECO:0000256" key="1">
    <source>
        <dbReference type="ARBA" id="ARBA00006270"/>
    </source>
</evidence>
<dbReference type="SMART" id="SM00220">
    <property type="entry name" value="S_TKc"/>
    <property type="match status" value="1"/>
</dbReference>
<dbReference type="PhylomeDB" id="A0A0G4GAB6"/>
<dbReference type="GO" id="GO:0004672">
    <property type="term" value="F:protein kinase activity"/>
    <property type="evidence" value="ECO:0007669"/>
    <property type="project" value="InterPro"/>
</dbReference>
<evidence type="ECO:0000256" key="5">
    <source>
        <dbReference type="SAM" id="MobiDB-lite"/>
    </source>
</evidence>
<dbReference type="SMART" id="SM00174">
    <property type="entry name" value="RHO"/>
    <property type="match status" value="1"/>
</dbReference>
<dbReference type="PROSITE" id="PS51421">
    <property type="entry name" value="RAS"/>
    <property type="match status" value="1"/>
</dbReference>
<dbReference type="InterPro" id="IPR027417">
    <property type="entry name" value="P-loop_NTPase"/>
</dbReference>
<dbReference type="InterPro" id="IPR000719">
    <property type="entry name" value="Prot_kinase_dom"/>
</dbReference>
<dbReference type="EMBL" id="CDMY01000605">
    <property type="protein sequence ID" value="CEM25894.1"/>
    <property type="molecule type" value="Genomic_DNA"/>
</dbReference>
<dbReference type="FunFam" id="3.40.50.300:FF:001447">
    <property type="entry name" value="Ras-related protein Rab-1B"/>
    <property type="match status" value="1"/>
</dbReference>
<feature type="domain" description="Protein kinase" evidence="6">
    <location>
        <begin position="222"/>
        <end position="488"/>
    </location>
</feature>
<feature type="region of interest" description="Disordered" evidence="5">
    <location>
        <begin position="463"/>
        <end position="561"/>
    </location>
</feature>
<evidence type="ECO:0000256" key="3">
    <source>
        <dbReference type="ARBA" id="ARBA00023134"/>
    </source>
</evidence>
<comment type="similarity">
    <text evidence="1">Belongs to the small GTPase superfamily. Rab family.</text>
</comment>
<dbReference type="SUPFAM" id="SSF56112">
    <property type="entry name" value="Protein kinase-like (PK-like)"/>
    <property type="match status" value="1"/>
</dbReference>
<dbReference type="STRING" id="1169540.A0A0G4GAB6"/>
<dbReference type="PROSITE" id="PS50011">
    <property type="entry name" value="PROTEIN_KINASE_DOM"/>
    <property type="match status" value="1"/>
</dbReference>
<dbReference type="InterPro" id="IPR057289">
    <property type="entry name" value="Rab1/Ypt1"/>
</dbReference>
<dbReference type="AlphaFoldDB" id="A0A0G4GAB6"/>
<evidence type="ECO:0000259" key="6">
    <source>
        <dbReference type="PROSITE" id="PS50011"/>
    </source>
</evidence>
<dbReference type="GO" id="GO:0003924">
    <property type="term" value="F:GTPase activity"/>
    <property type="evidence" value="ECO:0007669"/>
    <property type="project" value="InterPro"/>
</dbReference>
<dbReference type="PANTHER" id="PTHR47980">
    <property type="entry name" value="LD44762P"/>
    <property type="match status" value="1"/>
</dbReference>
<dbReference type="PROSITE" id="PS00108">
    <property type="entry name" value="PROTEIN_KINASE_ST"/>
    <property type="match status" value="1"/>
</dbReference>
<feature type="compositionally biased region" description="Acidic residues" evidence="5">
    <location>
        <begin position="551"/>
        <end position="561"/>
    </location>
</feature>
<accession>A0A0G4GAB6</accession>
<dbReference type="SMART" id="SM00175">
    <property type="entry name" value="RAB"/>
    <property type="match status" value="1"/>
</dbReference>
<keyword evidence="4" id="KW-0449">Lipoprotein</keyword>